<accession>U1PZ71</accession>
<proteinExistence type="predicted"/>
<gene>
    <name evidence="1" type="ORF">HMPREF1549_00832</name>
</gene>
<reference evidence="1 2" key="1">
    <citation type="submission" date="2013-06" db="EMBL/GenBank/DDBJ databases">
        <authorList>
            <person name="Weinstock G."/>
            <person name="Sodergren E."/>
            <person name="Lobos E.A."/>
            <person name="Fulton L."/>
            <person name="Fulton R."/>
            <person name="Courtney L."/>
            <person name="Fronick C."/>
            <person name="O'Laughlin M."/>
            <person name="Godfrey J."/>
            <person name="Wilson R.M."/>
            <person name="Miner T."/>
            <person name="Farmer C."/>
            <person name="Delehaunty K."/>
            <person name="Cordes M."/>
            <person name="Minx P."/>
            <person name="Tomlinson C."/>
            <person name="Chen J."/>
            <person name="Wollam A."/>
            <person name="Pepin K.H."/>
            <person name="Bhonagiri V."/>
            <person name="Zhang X."/>
            <person name="Warren W."/>
            <person name="Mitreva M."/>
            <person name="Mardis E.R."/>
            <person name="Wilson R.K."/>
        </authorList>
    </citation>
    <scope>NUCLEOTIDE SEQUENCE [LARGE SCALE GENOMIC DNA]</scope>
    <source>
        <strain evidence="1 2">F0510</strain>
    </source>
</reference>
<organism evidence="1 2">
    <name type="scientific">Actinomyces johnsonii F0510</name>
    <dbReference type="NCBI Taxonomy" id="1227262"/>
    <lineage>
        <taxon>Bacteria</taxon>
        <taxon>Bacillati</taxon>
        <taxon>Actinomycetota</taxon>
        <taxon>Actinomycetes</taxon>
        <taxon>Actinomycetales</taxon>
        <taxon>Actinomycetaceae</taxon>
        <taxon>Actinomyces</taxon>
    </lineage>
</organism>
<comment type="caution">
    <text evidence="1">The sequence shown here is derived from an EMBL/GenBank/DDBJ whole genome shotgun (WGS) entry which is preliminary data.</text>
</comment>
<protein>
    <submittedName>
        <fullName evidence="1">Uncharacterized protein</fullName>
    </submittedName>
</protein>
<evidence type="ECO:0000313" key="2">
    <source>
        <dbReference type="Proteomes" id="UP000016498"/>
    </source>
</evidence>
<evidence type="ECO:0000313" key="1">
    <source>
        <dbReference type="EMBL" id="ERH21090.1"/>
    </source>
</evidence>
<dbReference type="HOGENOM" id="CLU_2821423_0_0_11"/>
<dbReference type="AlphaFoldDB" id="U1PZ71"/>
<dbReference type="EMBL" id="AWSD01000081">
    <property type="protein sequence ID" value="ERH21090.1"/>
    <property type="molecule type" value="Genomic_DNA"/>
</dbReference>
<dbReference type="PATRIC" id="fig|1227262.3.peg.665"/>
<dbReference type="Proteomes" id="UP000016498">
    <property type="component" value="Unassembled WGS sequence"/>
</dbReference>
<name>U1PZ71_9ACTO</name>
<sequence>MRNRSHRYRLLIVGFAGPSPPMGLTGHNPDQGLSGGPVGRPAPCMCPQPNVLGGRYRHFVRTKWGR</sequence>